<dbReference type="PROSITE" id="PS51257">
    <property type="entry name" value="PROKAR_LIPOPROTEIN"/>
    <property type="match status" value="1"/>
</dbReference>
<dbReference type="RefSeq" id="WP_141196926.1">
    <property type="nucleotide sequence ID" value="NZ_CP041186.1"/>
</dbReference>
<evidence type="ECO:0000313" key="3">
    <source>
        <dbReference type="EMBL" id="QDG50433.1"/>
    </source>
</evidence>
<evidence type="ECO:0008006" key="5">
    <source>
        <dbReference type="Google" id="ProtNLM"/>
    </source>
</evidence>
<keyword evidence="2" id="KW-0732">Signal</keyword>
<feature type="region of interest" description="Disordered" evidence="1">
    <location>
        <begin position="91"/>
        <end position="132"/>
    </location>
</feature>
<name>A0A4Y6PQD3_PERCE</name>
<feature type="signal peptide" evidence="2">
    <location>
        <begin position="1"/>
        <end position="33"/>
    </location>
</feature>
<reference evidence="3 4" key="1">
    <citation type="submission" date="2019-06" db="EMBL/GenBank/DDBJ databases">
        <title>Persicimonas caeni gen. nov., sp. nov., a predatory bacterium isolated from solar saltern.</title>
        <authorList>
            <person name="Wang S."/>
        </authorList>
    </citation>
    <scope>NUCLEOTIDE SEQUENCE [LARGE SCALE GENOMIC DNA]</scope>
    <source>
        <strain evidence="3 4">YN101</strain>
    </source>
</reference>
<evidence type="ECO:0000256" key="1">
    <source>
        <dbReference type="SAM" id="MobiDB-lite"/>
    </source>
</evidence>
<feature type="chain" id="PRO_5021304464" description="Cytochrome c" evidence="2">
    <location>
        <begin position="34"/>
        <end position="132"/>
    </location>
</feature>
<accession>A0A4Y6PQD3</accession>
<dbReference type="AlphaFoldDB" id="A0A4Y6PQD3"/>
<dbReference type="Proteomes" id="UP000315995">
    <property type="component" value="Chromosome"/>
</dbReference>
<protein>
    <recommendedName>
        <fullName evidence="5">Cytochrome c</fullName>
    </recommendedName>
</protein>
<evidence type="ECO:0000256" key="2">
    <source>
        <dbReference type="SAM" id="SignalP"/>
    </source>
</evidence>
<organism evidence="3 4">
    <name type="scientific">Persicimonas caeni</name>
    <dbReference type="NCBI Taxonomy" id="2292766"/>
    <lineage>
        <taxon>Bacteria</taxon>
        <taxon>Deltaproteobacteria</taxon>
        <taxon>Bradymonadales</taxon>
        <taxon>Bradymonadaceae</taxon>
        <taxon>Persicimonas</taxon>
    </lineage>
</organism>
<proteinExistence type="predicted"/>
<gene>
    <name evidence="3" type="ORF">FIV42_06705</name>
</gene>
<evidence type="ECO:0000313" key="4">
    <source>
        <dbReference type="Proteomes" id="UP000315995"/>
    </source>
</evidence>
<feature type="compositionally biased region" description="Basic and acidic residues" evidence="1">
    <location>
        <begin position="91"/>
        <end position="111"/>
    </location>
</feature>
<dbReference type="EMBL" id="CP041186">
    <property type="protein sequence ID" value="QDG50433.1"/>
    <property type="molecule type" value="Genomic_DNA"/>
</dbReference>
<sequence length="132" mass="14336">MAKSSTMAKTSAIAKMVALLGLSVALFGCGNLADPVDAEPPAEELREAPEAVRTAEQGLDFEAGLDFDHAAPVIRHVRRCDECESMRILHVKSEDDGEDEGQKKKSARDMLDEIADGNPVPFPLDEKKPLFD</sequence>
<keyword evidence="4" id="KW-1185">Reference proteome</keyword>